<dbReference type="KEGG" id="nag:AArcMg_4099"/>
<keyword evidence="2" id="KW-1185">Reference proteome</keyword>
<proteinExistence type="predicted"/>
<name>A0A346PK79_9EURY</name>
<sequence>MLGVGFRRFLVYFDVPHRRVEIPIAVAVLQVCHTKLEVLVGDVLRWRCLRVVGEDVVTLDAPVHSRKRNVVAVERRTPLVVDRAISRKVRLRRVLATFEAFDAAFDGFVRLHLTGCQASPDNFDRPANPFLDEVRGEVGFLAEAVVEGTLGFGFRGDVVSVVAVPAPLARSVGTVFELLDSLSKGCVGSFGNVEFDDGGTTVFHCAFTYTFGVRYMFGSWPVTVV</sequence>
<geneLocation type="plasmid" evidence="2">
    <name>paarc-mg-01</name>
</geneLocation>
<dbReference type="EMBL" id="CP027032">
    <property type="protein sequence ID" value="AXR79924.1"/>
    <property type="molecule type" value="Genomic_DNA"/>
</dbReference>
<dbReference type="Proteomes" id="UP000258613">
    <property type="component" value="Plasmid pAArc-Mg-01"/>
</dbReference>
<organism evidence="1 2">
    <name type="scientific">Natrarchaeobaculum sulfurireducens</name>
    <dbReference type="NCBI Taxonomy" id="2044521"/>
    <lineage>
        <taxon>Archaea</taxon>
        <taxon>Methanobacteriati</taxon>
        <taxon>Methanobacteriota</taxon>
        <taxon>Stenosarchaea group</taxon>
        <taxon>Halobacteria</taxon>
        <taxon>Halobacteriales</taxon>
        <taxon>Natrialbaceae</taxon>
        <taxon>Natrarchaeobaculum</taxon>
    </lineage>
</organism>
<reference evidence="1 2" key="1">
    <citation type="submission" date="2018-02" db="EMBL/GenBank/DDBJ databases">
        <title>Phenotypic and genomic properties of facultatively anaerobic sulfur-reducing natronoarchaea from hypersaline soda lakes.</title>
        <authorList>
            <person name="Sorokin D.Y."/>
            <person name="Kublanov I.V."/>
            <person name="Roman P."/>
            <person name="Sinninghe Damste J.S."/>
            <person name="Golyshin P.N."/>
            <person name="Rojo D."/>
            <person name="Ciordia S."/>
            <person name="Mena M.D.C."/>
            <person name="Ferrer M."/>
            <person name="Messina E."/>
            <person name="Smedile F."/>
            <person name="La Spada G."/>
            <person name="La Cono V."/>
            <person name="Yakimov M.M."/>
        </authorList>
    </citation>
    <scope>NUCLEOTIDE SEQUENCE [LARGE SCALE GENOMIC DNA]</scope>
    <source>
        <strain evidence="1 2">AArc-Mg</strain>
        <plasmid evidence="2">paarc-mg-01</plasmid>
    </source>
</reference>
<keyword evidence="1" id="KW-0614">Plasmid</keyword>
<accession>A0A346PK79</accession>
<protein>
    <submittedName>
        <fullName evidence="1">IS1341-type transposase</fullName>
    </submittedName>
</protein>
<dbReference type="AlphaFoldDB" id="A0A346PK79"/>
<gene>
    <name evidence="1" type="ORF">AArcMg_4099</name>
</gene>
<evidence type="ECO:0000313" key="2">
    <source>
        <dbReference type="Proteomes" id="UP000258613"/>
    </source>
</evidence>
<evidence type="ECO:0000313" key="1">
    <source>
        <dbReference type="EMBL" id="AXR79924.1"/>
    </source>
</evidence>